<accession>A0A4Q9FD85</accession>
<evidence type="ECO:0000313" key="2">
    <source>
        <dbReference type="Proteomes" id="UP000291142"/>
    </source>
</evidence>
<sequence>MSITALIFFCSFLFSQENSYLYGVPPGPPYQKAEVTITISNKEGCNMAKEPMIGYIISADEGSFSDYKVVMQDQNGVRHKCYIDTDLTSNYDLSLLKYTLIPGNKVEMKVQYCGSGGFIYVMKIKNLKRT</sequence>
<gene>
    <name evidence="1" type="ORF">EYD45_09395</name>
</gene>
<proteinExistence type="predicted"/>
<dbReference type="Proteomes" id="UP000291142">
    <property type="component" value="Unassembled WGS sequence"/>
</dbReference>
<dbReference type="AlphaFoldDB" id="A0A4Q9FD85"/>
<dbReference type="EMBL" id="SIRT01000007">
    <property type="protein sequence ID" value="TBN03220.1"/>
    <property type="molecule type" value="Genomic_DNA"/>
</dbReference>
<name>A0A4Q9FD85_9FLAO</name>
<protein>
    <submittedName>
        <fullName evidence="1">Uncharacterized protein</fullName>
    </submittedName>
</protein>
<evidence type="ECO:0000313" key="1">
    <source>
        <dbReference type="EMBL" id="TBN03220.1"/>
    </source>
</evidence>
<keyword evidence="2" id="KW-1185">Reference proteome</keyword>
<comment type="caution">
    <text evidence="1">The sequence shown here is derived from an EMBL/GenBank/DDBJ whole genome shotgun (WGS) entry which is preliminary data.</text>
</comment>
<organism evidence="1 2">
    <name type="scientific">Hyunsoonleella flava</name>
    <dbReference type="NCBI Taxonomy" id="2527939"/>
    <lineage>
        <taxon>Bacteria</taxon>
        <taxon>Pseudomonadati</taxon>
        <taxon>Bacteroidota</taxon>
        <taxon>Flavobacteriia</taxon>
        <taxon>Flavobacteriales</taxon>
        <taxon>Flavobacteriaceae</taxon>
    </lineage>
</organism>
<reference evidence="1 2" key="1">
    <citation type="submission" date="2019-02" db="EMBL/GenBank/DDBJ databases">
        <title>Hyunsoonleella sp., isolated from marine sediment.</title>
        <authorList>
            <person name="Liu B.-T."/>
        </authorList>
    </citation>
    <scope>NUCLEOTIDE SEQUENCE [LARGE SCALE GENOMIC DNA]</scope>
    <source>
        <strain evidence="1 2">T58</strain>
    </source>
</reference>
<dbReference type="RefSeq" id="WP_130964293.1">
    <property type="nucleotide sequence ID" value="NZ_SIRT01000007.1"/>
</dbReference>